<keyword evidence="3" id="KW-1185">Reference proteome</keyword>
<gene>
    <name evidence="2" type="ordered locus">BN4_11901</name>
</gene>
<dbReference type="InterPro" id="IPR018247">
    <property type="entry name" value="EF_Hand_1_Ca_BS"/>
</dbReference>
<dbReference type="InterPro" id="IPR011992">
    <property type="entry name" value="EF-hand-dom_pair"/>
</dbReference>
<feature type="chain" id="PRO_5004018856" description="EF-hand domain-containing protein" evidence="1">
    <location>
        <begin position="24"/>
        <end position="189"/>
    </location>
</feature>
<dbReference type="BioCyc" id="DPIE1322246:BN4_RS09535-MONOMER"/>
<organism evidence="2 3">
    <name type="scientific">Pseudodesulfovibrio piezophilus (strain DSM 21447 / JCM 15486 / C1TLV30)</name>
    <name type="common">Desulfovibrio piezophilus</name>
    <dbReference type="NCBI Taxonomy" id="1322246"/>
    <lineage>
        <taxon>Bacteria</taxon>
        <taxon>Pseudomonadati</taxon>
        <taxon>Thermodesulfobacteriota</taxon>
        <taxon>Desulfovibrionia</taxon>
        <taxon>Desulfovibrionales</taxon>
        <taxon>Desulfovibrionaceae</taxon>
    </lineage>
</organism>
<name>M1WK80_PSEP2</name>
<dbReference type="eggNOG" id="ENOG502ZEN4">
    <property type="taxonomic scope" value="Bacteria"/>
</dbReference>
<reference evidence="3" key="2">
    <citation type="journal article" date="2013" name="Stand. Genomic Sci.">
        <title>Complete genome sequence of Desulfocapsa sulfexigens, a marine deltaproteobacterium specialized in disproportionating inorganic sulfur compounds.</title>
        <authorList>
            <person name="Finster K.W."/>
            <person name="Kjeldsen K.U."/>
            <person name="Kube M."/>
            <person name="Reinhardt R."/>
            <person name="Mussmann M."/>
            <person name="Amann R."/>
            <person name="Schreiber L."/>
        </authorList>
    </citation>
    <scope>NUCLEOTIDE SEQUENCE [LARGE SCALE GENOMIC DNA]</scope>
    <source>
        <strain evidence="3">DSM 10523 / SB164P1</strain>
    </source>
</reference>
<proteinExistence type="predicted"/>
<sequence length="189" mass="21423">MKRIFLAVTIVMNLVLAGSTAFAQVPELRGTWRGSTRIQTLETVVESTCALVINVQNGNTFTGYKLYFNKWKVLVREPLVGLYENGKIYIAEHENENGFGALTGKQSMTITYLDHSASPRVQVCTLERLHFTTGFVEIDKDGDREIVSAEIINHYPLNAERIIGEADADHDGKLTMKEWEKWKNANDWE</sequence>
<dbReference type="SUPFAM" id="SSF47473">
    <property type="entry name" value="EF-hand"/>
    <property type="match status" value="1"/>
</dbReference>
<dbReference type="RefSeq" id="WP_015415180.1">
    <property type="nucleotide sequence ID" value="NC_020409.1"/>
</dbReference>
<dbReference type="OrthoDB" id="5460017at2"/>
<dbReference type="EMBL" id="FO203427">
    <property type="protein sequence ID" value="CCH49136.1"/>
    <property type="molecule type" value="Genomic_DNA"/>
</dbReference>
<evidence type="ECO:0000256" key="1">
    <source>
        <dbReference type="SAM" id="SignalP"/>
    </source>
</evidence>
<feature type="signal peptide" evidence="1">
    <location>
        <begin position="1"/>
        <end position="23"/>
    </location>
</feature>
<evidence type="ECO:0000313" key="3">
    <source>
        <dbReference type="Proteomes" id="UP000011724"/>
    </source>
</evidence>
<dbReference type="AlphaFoldDB" id="M1WK80"/>
<evidence type="ECO:0000313" key="2">
    <source>
        <dbReference type="EMBL" id="CCH49136.1"/>
    </source>
</evidence>
<keyword evidence="1" id="KW-0732">Signal</keyword>
<reference evidence="2 3" key="1">
    <citation type="journal article" date="2013" name="PLoS ONE">
        <title>The first genomic and proteomic characterization of a deep-sea sulfate reducer: insights into the piezophilic lifestyle of Desulfovibrio piezophilus.</title>
        <authorList>
            <person name="Pradel N."/>
            <person name="Ji B."/>
            <person name="Gimenez G."/>
            <person name="Talla E."/>
            <person name="Lenoble P."/>
            <person name="Garel M."/>
            <person name="Tamburini C."/>
            <person name="Fourquet P."/>
            <person name="Lebrun R."/>
            <person name="Bertin P."/>
            <person name="Denis Y."/>
            <person name="Pophillat M."/>
            <person name="Barbe V."/>
            <person name="Ollivier B."/>
            <person name="Dolla A."/>
        </authorList>
    </citation>
    <scope>NUCLEOTIDE SEQUENCE [LARGE SCALE GENOMIC DNA]</scope>
    <source>
        <strain evidence="3">DSM 10523 / SB164P1</strain>
    </source>
</reference>
<dbReference type="KEGG" id="dpi:BN4_11901"/>
<dbReference type="HOGENOM" id="CLU_1425919_0_0_7"/>
<dbReference type="Proteomes" id="UP000011724">
    <property type="component" value="Chromosome"/>
</dbReference>
<evidence type="ECO:0008006" key="4">
    <source>
        <dbReference type="Google" id="ProtNLM"/>
    </source>
</evidence>
<dbReference type="PATRIC" id="fig|879567.3.peg.2010"/>
<accession>M1WK80</accession>
<protein>
    <recommendedName>
        <fullName evidence="4">EF-hand domain-containing protein</fullName>
    </recommendedName>
</protein>
<dbReference type="STRING" id="1322246.BN4_11901"/>
<dbReference type="PROSITE" id="PS00018">
    <property type="entry name" value="EF_HAND_1"/>
    <property type="match status" value="1"/>
</dbReference>